<reference evidence="9" key="1">
    <citation type="journal article" date="2023" name="Mol. Phylogenet. Evol.">
        <title>Genome-scale phylogeny and comparative genomics of the fungal order Sordariales.</title>
        <authorList>
            <person name="Hensen N."/>
            <person name="Bonometti L."/>
            <person name="Westerberg I."/>
            <person name="Brannstrom I.O."/>
            <person name="Guillou S."/>
            <person name="Cros-Aarteil S."/>
            <person name="Calhoun S."/>
            <person name="Haridas S."/>
            <person name="Kuo A."/>
            <person name="Mondo S."/>
            <person name="Pangilinan J."/>
            <person name="Riley R."/>
            <person name="LaButti K."/>
            <person name="Andreopoulos B."/>
            <person name="Lipzen A."/>
            <person name="Chen C."/>
            <person name="Yan M."/>
            <person name="Daum C."/>
            <person name="Ng V."/>
            <person name="Clum A."/>
            <person name="Steindorff A."/>
            <person name="Ohm R.A."/>
            <person name="Martin F."/>
            <person name="Silar P."/>
            <person name="Natvig D.O."/>
            <person name="Lalanne C."/>
            <person name="Gautier V."/>
            <person name="Ament-Velasquez S.L."/>
            <person name="Kruys A."/>
            <person name="Hutchinson M.I."/>
            <person name="Powell A.J."/>
            <person name="Barry K."/>
            <person name="Miller A.N."/>
            <person name="Grigoriev I.V."/>
            <person name="Debuchy R."/>
            <person name="Gladieux P."/>
            <person name="Hiltunen Thoren M."/>
            <person name="Johannesson H."/>
        </authorList>
    </citation>
    <scope>NUCLEOTIDE SEQUENCE</scope>
    <source>
        <strain evidence="9">CBS 359.72</strain>
    </source>
</reference>
<comment type="subcellular location">
    <subcellularLocation>
        <location evidence="1">Golgi apparatus membrane</location>
        <topology evidence="1">Peripheral membrane protein</topology>
    </subcellularLocation>
</comment>
<dbReference type="GO" id="GO:0006891">
    <property type="term" value="P:intra-Golgi vesicle-mediated transport"/>
    <property type="evidence" value="ECO:0007669"/>
    <property type="project" value="InterPro"/>
</dbReference>
<dbReference type="InterPro" id="IPR049176">
    <property type="entry name" value="COG5_N"/>
</dbReference>
<dbReference type="Pfam" id="PF20649">
    <property type="entry name" value="COG5_C"/>
    <property type="match status" value="1"/>
</dbReference>
<name>A0AAN7HJJ7_9PEZI</name>
<dbReference type="PANTHER" id="PTHR13228:SF3">
    <property type="entry name" value="CONSERVED OLIGOMERIC GOLGI COMPLEX SUBUNIT 5"/>
    <property type="match status" value="1"/>
</dbReference>
<feature type="domain" description="Conserved oligomeric Golgi complex subunit 5 helical" evidence="8">
    <location>
        <begin position="316"/>
        <end position="474"/>
    </location>
</feature>
<evidence type="ECO:0000256" key="1">
    <source>
        <dbReference type="ARBA" id="ARBA00004395"/>
    </source>
</evidence>
<feature type="region of interest" description="Disordered" evidence="6">
    <location>
        <begin position="166"/>
        <end position="214"/>
    </location>
</feature>
<protein>
    <recommendedName>
        <fullName evidence="2">Conserved oligomeric Golgi complex subunit 5</fullName>
    </recommendedName>
</protein>
<gene>
    <name evidence="9" type="ORF">C7999DRAFT_35209</name>
</gene>
<evidence type="ECO:0000313" key="9">
    <source>
        <dbReference type="EMBL" id="KAK4244430.1"/>
    </source>
</evidence>
<keyword evidence="10" id="KW-1185">Reference proteome</keyword>
<dbReference type="Pfam" id="PF10392">
    <property type="entry name" value="COG5_N"/>
    <property type="match status" value="1"/>
</dbReference>
<dbReference type="InterPro" id="IPR019465">
    <property type="entry name" value="Cog5"/>
</dbReference>
<proteinExistence type="predicted"/>
<comment type="caution">
    <text evidence="9">The sequence shown here is derived from an EMBL/GenBank/DDBJ whole genome shotgun (WGS) entry which is preliminary data.</text>
</comment>
<keyword evidence="3" id="KW-0333">Golgi apparatus</keyword>
<evidence type="ECO:0000256" key="3">
    <source>
        <dbReference type="ARBA" id="ARBA00023034"/>
    </source>
</evidence>
<reference evidence="9" key="2">
    <citation type="submission" date="2023-05" db="EMBL/GenBank/DDBJ databases">
        <authorList>
            <consortium name="Lawrence Berkeley National Laboratory"/>
            <person name="Steindorff A."/>
            <person name="Hensen N."/>
            <person name="Bonometti L."/>
            <person name="Westerberg I."/>
            <person name="Brannstrom I.O."/>
            <person name="Guillou S."/>
            <person name="Cros-Aarteil S."/>
            <person name="Calhoun S."/>
            <person name="Haridas S."/>
            <person name="Kuo A."/>
            <person name="Mondo S."/>
            <person name="Pangilinan J."/>
            <person name="Riley R."/>
            <person name="Labutti K."/>
            <person name="Andreopoulos B."/>
            <person name="Lipzen A."/>
            <person name="Chen C."/>
            <person name="Yanf M."/>
            <person name="Daum C."/>
            <person name="Ng V."/>
            <person name="Clum A."/>
            <person name="Ohm R."/>
            <person name="Martin F."/>
            <person name="Silar P."/>
            <person name="Natvig D."/>
            <person name="Lalanne C."/>
            <person name="Gautier V."/>
            <person name="Ament-Velasquez S.L."/>
            <person name="Kruys A."/>
            <person name="Hutchinson M.I."/>
            <person name="Powell A.J."/>
            <person name="Barry K."/>
            <person name="Miller A.N."/>
            <person name="Grigoriev I.V."/>
            <person name="Debuchy R."/>
            <person name="Gladieux P."/>
            <person name="Thoren M.H."/>
            <person name="Johannesson H."/>
        </authorList>
    </citation>
    <scope>NUCLEOTIDE SEQUENCE</scope>
    <source>
        <strain evidence="9">CBS 359.72</strain>
    </source>
</reference>
<feature type="coiled-coil region" evidence="5">
    <location>
        <begin position="92"/>
        <end position="119"/>
    </location>
</feature>
<feature type="compositionally biased region" description="Low complexity" evidence="6">
    <location>
        <begin position="167"/>
        <end position="209"/>
    </location>
</feature>
<accession>A0AAN7HJJ7</accession>
<feature type="domain" description="Conserved oligomeric Golgi complex subunit 5 N-terminal" evidence="7">
    <location>
        <begin position="25"/>
        <end position="157"/>
    </location>
</feature>
<keyword evidence="5" id="KW-0175">Coiled coil</keyword>
<evidence type="ECO:0000313" key="10">
    <source>
        <dbReference type="Proteomes" id="UP001303647"/>
    </source>
</evidence>
<sequence length="522" mass="54716">MSTPITPTGPAAPDDDNEPSYIDYEAFLDPSFTAASFANTLVLATNNPSDTPLDLSTPLSRVLFDIQEIDSHIDSLTTRSALPLLQHTQTHAEASARILAQLQAQISALNESYAQLDREVTQKHAEADQVRAVASRLADALRLARAVSRCLQLGRRLEAQHAELNGTSAAASTTISSSTTTSLSSTTTTTTNATAPASGRGSSSSSSSSSREDHRALVRCAHTLLALREVFAGSGTPGAEGYGLDRVAVVRTLREGVVAPIERAVREAAERAVREFSMMGPATAASVGVSPSSTSSSASTSPATAATYAQLEETRARTVSALSTLWLLSPAPTKGGERWVPSLMLQALENYLRSALQSSIAGLSRALATLPNLERALTEVSARCQNVVALEAVLEGIKPPAHPSLPGKQAEQAGGNLLQPLLAHLETGSLASYYWRTMAGNLAPRVQEIVAKGGVSARTLKTNRQNVGEAIKECVARGSQLPSAVTAAAKGKARGSEADAGGKHWEREVAVMVGSVVNNLGR</sequence>
<evidence type="ECO:0000256" key="6">
    <source>
        <dbReference type="SAM" id="MobiDB-lite"/>
    </source>
</evidence>
<organism evidence="9 10">
    <name type="scientific">Corynascus novoguineensis</name>
    <dbReference type="NCBI Taxonomy" id="1126955"/>
    <lineage>
        <taxon>Eukaryota</taxon>
        <taxon>Fungi</taxon>
        <taxon>Dikarya</taxon>
        <taxon>Ascomycota</taxon>
        <taxon>Pezizomycotina</taxon>
        <taxon>Sordariomycetes</taxon>
        <taxon>Sordariomycetidae</taxon>
        <taxon>Sordariales</taxon>
        <taxon>Chaetomiaceae</taxon>
        <taxon>Corynascus</taxon>
    </lineage>
</organism>
<evidence type="ECO:0000259" key="7">
    <source>
        <dbReference type="Pfam" id="PF10392"/>
    </source>
</evidence>
<dbReference type="GO" id="GO:0000139">
    <property type="term" value="C:Golgi membrane"/>
    <property type="evidence" value="ECO:0007669"/>
    <property type="project" value="UniProtKB-SubCell"/>
</dbReference>
<dbReference type="PANTHER" id="PTHR13228">
    <property type="entry name" value="CONSERVED OLIGOMERIC GOLGI COMPLEX COMPONENT 5"/>
    <property type="match status" value="1"/>
</dbReference>
<dbReference type="AlphaFoldDB" id="A0AAN7HJJ7"/>
<evidence type="ECO:0000259" key="8">
    <source>
        <dbReference type="Pfam" id="PF20649"/>
    </source>
</evidence>
<evidence type="ECO:0000256" key="4">
    <source>
        <dbReference type="ARBA" id="ARBA00023136"/>
    </source>
</evidence>
<keyword evidence="4" id="KW-0472">Membrane</keyword>
<dbReference type="GO" id="GO:0017119">
    <property type="term" value="C:Golgi transport complex"/>
    <property type="evidence" value="ECO:0007669"/>
    <property type="project" value="InterPro"/>
</dbReference>
<evidence type="ECO:0000256" key="5">
    <source>
        <dbReference type="SAM" id="Coils"/>
    </source>
</evidence>
<dbReference type="EMBL" id="MU857739">
    <property type="protein sequence ID" value="KAK4244430.1"/>
    <property type="molecule type" value="Genomic_DNA"/>
</dbReference>
<dbReference type="Proteomes" id="UP001303647">
    <property type="component" value="Unassembled WGS sequence"/>
</dbReference>
<evidence type="ECO:0000256" key="2">
    <source>
        <dbReference type="ARBA" id="ARBA00020974"/>
    </source>
</evidence>
<dbReference type="InterPro" id="IPR048485">
    <property type="entry name" value="COG5_helical"/>
</dbReference>